<accession>A0A0R2TVC1</accession>
<dbReference type="PANTHER" id="PTHR33751:SF9">
    <property type="entry name" value="CYTOCHROME C4"/>
    <property type="match status" value="1"/>
</dbReference>
<evidence type="ECO:0000256" key="7">
    <source>
        <dbReference type="ARBA" id="ARBA00023004"/>
    </source>
</evidence>
<feature type="binding site" description="axial binding residue" evidence="9">
    <location>
        <position position="79"/>
    </location>
    <ligand>
        <name>heme c</name>
        <dbReference type="ChEBI" id="CHEBI:61717"/>
        <label>1</label>
    </ligand>
    <ligandPart>
        <name>Fe</name>
        <dbReference type="ChEBI" id="CHEBI:18248"/>
    </ligandPart>
</feature>
<evidence type="ECO:0000256" key="1">
    <source>
        <dbReference type="ARBA" id="ARBA00004418"/>
    </source>
</evidence>
<evidence type="ECO:0000313" key="12">
    <source>
        <dbReference type="EMBL" id="KRO91159.1"/>
    </source>
</evidence>
<evidence type="ECO:0000256" key="6">
    <source>
        <dbReference type="ARBA" id="ARBA00022982"/>
    </source>
</evidence>
<evidence type="ECO:0000256" key="4">
    <source>
        <dbReference type="ARBA" id="ARBA00022723"/>
    </source>
</evidence>
<keyword evidence="6" id="KW-0249">Electron transport</keyword>
<dbReference type="PANTHER" id="PTHR33751">
    <property type="entry name" value="CBB3-TYPE CYTOCHROME C OXIDASE SUBUNIT FIXP"/>
    <property type="match status" value="1"/>
</dbReference>
<keyword evidence="7 9" id="KW-0408">Iron</keyword>
<feature type="binding site" description="axial binding residue" evidence="9">
    <location>
        <position position="146"/>
    </location>
    <ligand>
        <name>heme c</name>
        <dbReference type="ChEBI" id="CHEBI:61717"/>
        <label>2</label>
    </ligand>
    <ligandPart>
        <name>Fe</name>
        <dbReference type="ChEBI" id="CHEBI:18248"/>
    </ligandPart>
</feature>
<protein>
    <submittedName>
        <fullName evidence="12">Cytochrome C</fullName>
    </submittedName>
</protein>
<name>A0A0R2TVC1_9GAMM</name>
<feature type="binding site" description="covalent" evidence="8">
    <location>
        <position position="36"/>
    </location>
    <ligand>
        <name>heme c</name>
        <dbReference type="ChEBI" id="CHEBI:61717"/>
        <label>1</label>
    </ligand>
</feature>
<dbReference type="InterPro" id="IPR009056">
    <property type="entry name" value="Cyt_c-like_dom"/>
</dbReference>
<gene>
    <name evidence="12" type="ORF">ABS24_02870</name>
</gene>
<feature type="binding site" description="covalent" evidence="8">
    <location>
        <position position="39"/>
    </location>
    <ligand>
        <name>heme c</name>
        <dbReference type="ChEBI" id="CHEBI:61717"/>
        <label>1</label>
    </ligand>
</feature>
<evidence type="ECO:0000256" key="5">
    <source>
        <dbReference type="ARBA" id="ARBA00022764"/>
    </source>
</evidence>
<keyword evidence="3 8" id="KW-0349">Heme</keyword>
<dbReference type="AlphaFoldDB" id="A0A0R2TVC1"/>
<comment type="subcellular location">
    <subcellularLocation>
        <location evidence="1">Periplasm</location>
    </subcellularLocation>
</comment>
<dbReference type="EMBL" id="LICA01000594">
    <property type="protein sequence ID" value="KRO91159.1"/>
    <property type="molecule type" value="Genomic_DNA"/>
</dbReference>
<dbReference type="PIRSF" id="PIRSF000005">
    <property type="entry name" value="Cytochrome_c4"/>
    <property type="match status" value="1"/>
</dbReference>
<feature type="chain" id="PRO_5006425030" evidence="10">
    <location>
        <begin position="23"/>
        <end position="213"/>
    </location>
</feature>
<dbReference type="GO" id="GO:0042597">
    <property type="term" value="C:periplasmic space"/>
    <property type="evidence" value="ECO:0007669"/>
    <property type="project" value="UniProtKB-SubCell"/>
</dbReference>
<feature type="binding site" description="covalent" evidence="8">
    <location>
        <position position="142"/>
    </location>
    <ligand>
        <name>heme c</name>
        <dbReference type="ChEBI" id="CHEBI:61717"/>
        <label>2</label>
    </ligand>
</feature>
<dbReference type="InterPro" id="IPR036909">
    <property type="entry name" value="Cyt_c-like_dom_sf"/>
</dbReference>
<dbReference type="Proteomes" id="UP000051213">
    <property type="component" value="Unassembled WGS sequence"/>
</dbReference>
<dbReference type="PRINTS" id="PR00605">
    <property type="entry name" value="CYTCHROMECIC"/>
</dbReference>
<feature type="binding site" description="covalent" evidence="8">
    <location>
        <position position="145"/>
    </location>
    <ligand>
        <name>heme c</name>
        <dbReference type="ChEBI" id="CHEBI:61717"/>
        <label>2</label>
    </ligand>
</feature>
<keyword evidence="4 9" id="KW-0479">Metal-binding</keyword>
<evidence type="ECO:0000256" key="2">
    <source>
        <dbReference type="ARBA" id="ARBA00022448"/>
    </source>
</evidence>
<dbReference type="GO" id="GO:0009055">
    <property type="term" value="F:electron transfer activity"/>
    <property type="evidence" value="ECO:0007669"/>
    <property type="project" value="InterPro"/>
</dbReference>
<feature type="signal peptide" evidence="10">
    <location>
        <begin position="1"/>
        <end position="22"/>
    </location>
</feature>
<evidence type="ECO:0000259" key="11">
    <source>
        <dbReference type="PROSITE" id="PS51007"/>
    </source>
</evidence>
<evidence type="ECO:0000313" key="13">
    <source>
        <dbReference type="Proteomes" id="UP000051213"/>
    </source>
</evidence>
<dbReference type="InterPro" id="IPR008168">
    <property type="entry name" value="Cyt_C_IC"/>
</dbReference>
<proteinExistence type="predicted"/>
<reference evidence="12 13" key="1">
    <citation type="submission" date="2015-10" db="EMBL/GenBank/DDBJ databases">
        <title>Metagenome-Assembled Genomes uncover a global brackish microbiome.</title>
        <authorList>
            <person name="Hugerth L.W."/>
            <person name="Larsson J."/>
            <person name="Alneberg J."/>
            <person name="Lindh M.V."/>
            <person name="Legrand C."/>
            <person name="Pinhassi J."/>
            <person name="Andersson A.F."/>
        </authorList>
    </citation>
    <scope>NUCLEOTIDE SEQUENCE [LARGE SCALE GENOMIC DNA]</scope>
    <source>
        <strain evidence="12">BACL26 MAG-121220-bin70</strain>
    </source>
</reference>
<evidence type="ECO:0000256" key="10">
    <source>
        <dbReference type="SAM" id="SignalP"/>
    </source>
</evidence>
<evidence type="ECO:0000256" key="9">
    <source>
        <dbReference type="PIRSR" id="PIRSR000005-2"/>
    </source>
</evidence>
<feature type="domain" description="Cytochrome c" evidence="11">
    <location>
        <begin position="121"/>
        <end position="213"/>
    </location>
</feature>
<evidence type="ECO:0000256" key="3">
    <source>
        <dbReference type="ARBA" id="ARBA00022617"/>
    </source>
</evidence>
<dbReference type="SUPFAM" id="SSF46626">
    <property type="entry name" value="Cytochrome c"/>
    <property type="match status" value="2"/>
</dbReference>
<feature type="binding site" description="axial binding residue" evidence="9">
    <location>
        <position position="190"/>
    </location>
    <ligand>
        <name>heme c</name>
        <dbReference type="ChEBI" id="CHEBI:61717"/>
        <label>2</label>
    </ligand>
    <ligandPart>
        <name>Fe</name>
        <dbReference type="ChEBI" id="CHEBI:18248"/>
    </ligandPart>
</feature>
<feature type="domain" description="Cytochrome c" evidence="11">
    <location>
        <begin position="24"/>
        <end position="102"/>
    </location>
</feature>
<dbReference type="PROSITE" id="PS51007">
    <property type="entry name" value="CYTC"/>
    <property type="match status" value="2"/>
</dbReference>
<feature type="binding site" description="axial binding residue" evidence="9">
    <location>
        <position position="40"/>
    </location>
    <ligand>
        <name>heme c</name>
        <dbReference type="ChEBI" id="CHEBI:61717"/>
        <label>1</label>
    </ligand>
    <ligandPart>
        <name>Fe</name>
        <dbReference type="ChEBI" id="CHEBI:18248"/>
    </ligandPart>
</feature>
<keyword evidence="2" id="KW-0813">Transport</keyword>
<dbReference type="Gene3D" id="1.10.760.10">
    <property type="entry name" value="Cytochrome c-like domain"/>
    <property type="match status" value="2"/>
</dbReference>
<dbReference type="Pfam" id="PF00034">
    <property type="entry name" value="Cytochrom_C"/>
    <property type="match status" value="2"/>
</dbReference>
<keyword evidence="5" id="KW-0574">Periplasm</keyword>
<keyword evidence="10" id="KW-0732">Signal</keyword>
<comment type="PTM">
    <text evidence="8">Binds 2 heme c groups covalently per subunit.</text>
</comment>
<organism evidence="12 13">
    <name type="scientific">SAR92 bacterium BACL26 MAG-121220-bin70</name>
    <dbReference type="NCBI Taxonomy" id="1655626"/>
    <lineage>
        <taxon>Bacteria</taxon>
        <taxon>Pseudomonadati</taxon>
        <taxon>Pseudomonadota</taxon>
        <taxon>Gammaproteobacteria</taxon>
        <taxon>Cellvibrionales</taxon>
        <taxon>Porticoccaceae</taxon>
        <taxon>SAR92 clade</taxon>
    </lineage>
</organism>
<dbReference type="GO" id="GO:0005506">
    <property type="term" value="F:iron ion binding"/>
    <property type="evidence" value="ECO:0007669"/>
    <property type="project" value="InterPro"/>
</dbReference>
<dbReference type="InterPro" id="IPR050597">
    <property type="entry name" value="Cytochrome_c_Oxidase_Subunit"/>
</dbReference>
<sequence>MKKSFLSILCILVSLVTTQVLAAGDAAAGKIKAAICAGCHGADGNSMVPSFPKLAGLGEKYMTEQLRNMKSGERVVLEMTGLLNFSSDRDLQDMAAYYDSQTRLISGAAEIELIGISSPEEALSYGENVYRGGNMTTGVAACIGCHSPSGSGNNPAGYPALGGQYAGYIEKQLLAYRRGERDSGPNALIMRGVAANLSDKEIKAVANYIQGLN</sequence>
<dbReference type="InterPro" id="IPR024167">
    <property type="entry name" value="Cytochrome_c4-like"/>
</dbReference>
<comment type="caution">
    <text evidence="12">The sequence shown here is derived from an EMBL/GenBank/DDBJ whole genome shotgun (WGS) entry which is preliminary data.</text>
</comment>
<dbReference type="GO" id="GO:0020037">
    <property type="term" value="F:heme binding"/>
    <property type="evidence" value="ECO:0007669"/>
    <property type="project" value="InterPro"/>
</dbReference>
<evidence type="ECO:0000256" key="8">
    <source>
        <dbReference type="PIRSR" id="PIRSR000005-1"/>
    </source>
</evidence>